<evidence type="ECO:0000256" key="3">
    <source>
        <dbReference type="ARBA" id="ARBA00004202"/>
    </source>
</evidence>
<feature type="coiled-coil region" evidence="24">
    <location>
        <begin position="710"/>
        <end position="744"/>
    </location>
</feature>
<dbReference type="Gene3D" id="2.10.110.10">
    <property type="entry name" value="Cysteine Rich Protein"/>
    <property type="match status" value="1"/>
</dbReference>
<keyword evidence="9 22" id="KW-0479">Metal-binding</keyword>
<feature type="compositionally biased region" description="Polar residues" evidence="25">
    <location>
        <begin position="643"/>
        <end position="656"/>
    </location>
</feature>
<dbReference type="FunFam" id="1.10.418.10:FF:000055">
    <property type="entry name" value="MICAL-like protein 2"/>
    <property type="match status" value="1"/>
</dbReference>
<dbReference type="GO" id="GO:0005856">
    <property type="term" value="C:cytoskeleton"/>
    <property type="evidence" value="ECO:0007669"/>
    <property type="project" value="UniProtKB-SubCell"/>
</dbReference>
<dbReference type="GO" id="GO:0000981">
    <property type="term" value="F:DNA-binding transcription factor activity, RNA polymerase II-specific"/>
    <property type="evidence" value="ECO:0007669"/>
    <property type="project" value="InterPro"/>
</dbReference>
<evidence type="ECO:0000256" key="24">
    <source>
        <dbReference type="SAM" id="Coils"/>
    </source>
</evidence>
<comment type="caution">
    <text evidence="30">The sequence shown here is derived from an EMBL/GenBank/DDBJ whole genome shotgun (WGS) entry which is preliminary data.</text>
</comment>
<evidence type="ECO:0000256" key="5">
    <source>
        <dbReference type="ARBA" id="ARBA00004316"/>
    </source>
</evidence>
<dbReference type="GO" id="GO:0055037">
    <property type="term" value="C:recycling endosome"/>
    <property type="evidence" value="ECO:0007669"/>
    <property type="project" value="UniProtKB-SubCell"/>
</dbReference>
<evidence type="ECO:0000256" key="23">
    <source>
        <dbReference type="RuleBase" id="RU000682"/>
    </source>
</evidence>
<evidence type="ECO:0000256" key="7">
    <source>
        <dbReference type="ARBA" id="ARBA00022490"/>
    </source>
</evidence>
<feature type="region of interest" description="Disordered" evidence="25">
    <location>
        <begin position="513"/>
        <end position="659"/>
    </location>
</feature>
<evidence type="ECO:0000256" key="10">
    <source>
        <dbReference type="ARBA" id="ARBA00022737"/>
    </source>
</evidence>
<evidence type="ECO:0000256" key="1">
    <source>
        <dbReference type="ARBA" id="ARBA00003263"/>
    </source>
</evidence>
<dbReference type="InterPro" id="IPR001781">
    <property type="entry name" value="Znf_LIM"/>
</dbReference>
<feature type="compositionally biased region" description="Polar residues" evidence="25">
    <location>
        <begin position="545"/>
        <end position="555"/>
    </location>
</feature>
<feature type="region of interest" description="Disordered" evidence="25">
    <location>
        <begin position="876"/>
        <end position="899"/>
    </location>
</feature>
<dbReference type="InterPro" id="IPR001356">
    <property type="entry name" value="HD"/>
</dbReference>
<evidence type="ECO:0000259" key="29">
    <source>
        <dbReference type="PROSITE" id="PS51848"/>
    </source>
</evidence>
<feature type="compositionally biased region" description="Gly residues" evidence="25">
    <location>
        <begin position="194"/>
        <end position="203"/>
    </location>
</feature>
<keyword evidence="13 22" id="KW-0440">LIM domain</keyword>
<dbReference type="PANTHER" id="PTHR23167">
    <property type="entry name" value="CALPONIN HOMOLOGY DOMAIN-CONTAINING PROTEIN DDB_G0272472-RELATED"/>
    <property type="match status" value="1"/>
</dbReference>
<dbReference type="PROSITE" id="PS50071">
    <property type="entry name" value="HOMEOBOX_2"/>
    <property type="match status" value="1"/>
</dbReference>
<dbReference type="SUPFAM" id="SSF57716">
    <property type="entry name" value="Glucocorticoid receptor-like (DNA-binding domain)"/>
    <property type="match status" value="1"/>
</dbReference>
<feature type="domain" description="BMERB" evidence="29">
    <location>
        <begin position="698"/>
        <end position="868"/>
    </location>
</feature>
<dbReference type="GO" id="GO:0042995">
    <property type="term" value="C:cell projection"/>
    <property type="evidence" value="ECO:0007669"/>
    <property type="project" value="UniProtKB-SubCell"/>
</dbReference>
<dbReference type="FunFam" id="1.10.10.60:FF:000304">
    <property type="entry name" value="Visual system homeobox"/>
    <property type="match status" value="1"/>
</dbReference>
<evidence type="ECO:0000313" key="30">
    <source>
        <dbReference type="EMBL" id="TWW70175.1"/>
    </source>
</evidence>
<feature type="compositionally biased region" description="Polar residues" evidence="25">
    <location>
        <begin position="524"/>
        <end position="538"/>
    </location>
</feature>
<dbReference type="PROSITE" id="PS00027">
    <property type="entry name" value="HOMEOBOX_1"/>
    <property type="match status" value="1"/>
</dbReference>
<keyword evidence="10" id="KW-0677">Repeat</keyword>
<evidence type="ECO:0000256" key="21">
    <source>
        <dbReference type="PROSITE-ProRule" id="PRU00108"/>
    </source>
</evidence>
<dbReference type="CDD" id="cd21253">
    <property type="entry name" value="CH_MICALL2"/>
    <property type="match status" value="1"/>
</dbReference>
<reference evidence="30 31" key="1">
    <citation type="submission" date="2019-04" db="EMBL/GenBank/DDBJ databases">
        <title>Chromosome genome assembly for Takifugu flavidus.</title>
        <authorList>
            <person name="Xiao S."/>
        </authorList>
    </citation>
    <scope>NUCLEOTIDE SEQUENCE [LARGE SCALE GENOMIC DNA]</scope>
    <source>
        <strain evidence="30">HTHZ2018</strain>
        <tissue evidence="30">Muscle</tissue>
    </source>
</reference>
<dbReference type="InterPro" id="IPR022735">
    <property type="entry name" value="bMERB_dom"/>
</dbReference>
<keyword evidence="16" id="KW-0472">Membrane</keyword>
<dbReference type="GO" id="GO:0005886">
    <property type="term" value="C:plasma membrane"/>
    <property type="evidence" value="ECO:0007669"/>
    <property type="project" value="UniProtKB-SubCell"/>
</dbReference>
<dbReference type="InterPro" id="IPR009057">
    <property type="entry name" value="Homeodomain-like_sf"/>
</dbReference>
<keyword evidence="31" id="KW-1185">Reference proteome</keyword>
<dbReference type="EMBL" id="RHFK02000010">
    <property type="protein sequence ID" value="TWW70175.1"/>
    <property type="molecule type" value="Genomic_DNA"/>
</dbReference>
<evidence type="ECO:0000256" key="11">
    <source>
        <dbReference type="ARBA" id="ARBA00022753"/>
    </source>
</evidence>
<evidence type="ECO:0000256" key="16">
    <source>
        <dbReference type="ARBA" id="ARBA00023136"/>
    </source>
</evidence>
<dbReference type="Pfam" id="PF00046">
    <property type="entry name" value="Homeodomain"/>
    <property type="match status" value="1"/>
</dbReference>
<feature type="compositionally biased region" description="Basic and acidic residues" evidence="25">
    <location>
        <begin position="611"/>
        <end position="625"/>
    </location>
</feature>
<dbReference type="Proteomes" id="UP000324091">
    <property type="component" value="Chromosome 18"/>
</dbReference>
<evidence type="ECO:0000256" key="15">
    <source>
        <dbReference type="ARBA" id="ARBA00023125"/>
    </source>
</evidence>
<evidence type="ECO:0000256" key="22">
    <source>
        <dbReference type="PROSITE-ProRule" id="PRU00125"/>
    </source>
</evidence>
<dbReference type="PROSITE" id="PS50021">
    <property type="entry name" value="CH"/>
    <property type="match status" value="1"/>
</dbReference>
<keyword evidence="18" id="KW-0206">Cytoskeleton</keyword>
<keyword evidence="8" id="KW-0597">Phosphoprotein</keyword>
<evidence type="ECO:0000256" key="4">
    <source>
        <dbReference type="ARBA" id="ARBA00004245"/>
    </source>
</evidence>
<dbReference type="PANTHER" id="PTHR23167:SF87">
    <property type="entry name" value="MICAL-LIKE PROTEIN 2"/>
    <property type="match status" value="1"/>
</dbReference>
<dbReference type="CDD" id="cd00086">
    <property type="entry name" value="homeodomain"/>
    <property type="match status" value="1"/>
</dbReference>
<feature type="domain" description="Homeobox" evidence="28">
    <location>
        <begin position="84"/>
        <end position="144"/>
    </location>
</feature>
<feature type="compositionally biased region" description="Basic and acidic residues" evidence="25">
    <location>
        <begin position="178"/>
        <end position="189"/>
    </location>
</feature>
<evidence type="ECO:0000256" key="9">
    <source>
        <dbReference type="ARBA" id="ARBA00022723"/>
    </source>
</evidence>
<evidence type="ECO:0000256" key="14">
    <source>
        <dbReference type="ARBA" id="ARBA00023054"/>
    </source>
</evidence>
<dbReference type="PROSITE" id="PS00478">
    <property type="entry name" value="LIM_DOMAIN_1"/>
    <property type="match status" value="1"/>
</dbReference>
<evidence type="ECO:0000256" key="18">
    <source>
        <dbReference type="ARBA" id="ARBA00023212"/>
    </source>
</evidence>
<gene>
    <name evidence="30" type="ORF">D4764_18G0009810</name>
</gene>
<dbReference type="GO" id="GO:0005634">
    <property type="term" value="C:nucleus"/>
    <property type="evidence" value="ECO:0007669"/>
    <property type="project" value="UniProtKB-SubCell"/>
</dbReference>
<dbReference type="Gene3D" id="1.10.418.10">
    <property type="entry name" value="Calponin-like domain"/>
    <property type="match status" value="1"/>
</dbReference>
<sequence length="899" mass="100314">MFGPGQLVSTLLPAVFHSPAAHFFPAFPSRLASQPQILIPGPFITYESLRSYLQPDPCKEALLLATPPVGMGPLAEVIDEQRPVKQRRARANYSSWQLEELEKAFETTHYPDIFMREALAVRLDLIEARVQVWFQNRRAKMRRQLKLQGQLSRPQLNTDREAPEAASGPLRLQADGSDGEHCERQRARESGAPAAGGGAGGGRAPAARGGAHWRKQDAAALQAQILTSSLVPLILRLLRIEEPLGLRRVCVLMAAIKALEQWCRAHCDGYRDVTITNMTTSFRSGLAFCALIHNYRPDLIDYDSLRKEDVFENNRLAFQVAEEKLGIPALLDAEDMVALKIPDRLSILTYVSQYYNYFNGRPPMGGVKRPAENFREAPSGKKNLPVVAGTFMPRPTTEIRLPPAVNTRSSSKGDGVPVETAESSNKSGTLNSKCAACKCHVHLVQRHFVEGKLYHRSCFKCWECSSVLHAGGYRPGNQPGTFVCNQNSCKGSSSVSPGRPSSPPSVLLAPLRAPVEPVGPSPPSKSWTASAQKTQSARQRFFQADVTTGDATPTKLSKEGGKTLAEENRNNNNKRPFTVRPADRRFGGDPVSPNGPSSRNGNHVQASARRWVGDPSDKECPRETDATGSRPAAFPKGDRTPHLSPNQEQKTLNLSQDPRPLVSLHQAAPSLRHPQQRLQSVLFSYLDPGGRAPPATLGPETPVKPYHVPAEQIERQLGEIETNVARLEKEGVALEKNLRSCEEGGDFLSLLRFLYLFRPAQGDGDILMDPLMVDWFNLIRKKQMYIRKESELVYLARTQELEQQQPGVEGELRRLLEKPDHLKSREEQRQEERLMQRLVEIVDGRNAIVEGLDEDRLREVEEDQQLNEMMKNLGVKKAKHKRKASISKLFRRRSKRRVE</sequence>
<feature type="DNA-binding region" description="Homeobox" evidence="21">
    <location>
        <begin position="86"/>
        <end position="145"/>
    </location>
</feature>
<evidence type="ECO:0000259" key="28">
    <source>
        <dbReference type="PROSITE" id="PS50071"/>
    </source>
</evidence>
<dbReference type="SMART" id="SM00132">
    <property type="entry name" value="LIM"/>
    <property type="match status" value="1"/>
</dbReference>
<keyword evidence="6" id="KW-1003">Cell membrane</keyword>
<keyword evidence="12 22" id="KW-0862">Zinc</keyword>
<dbReference type="PROSITE" id="PS50023">
    <property type="entry name" value="LIM_DOMAIN_2"/>
    <property type="match status" value="1"/>
</dbReference>
<dbReference type="InterPro" id="IPR017970">
    <property type="entry name" value="Homeobox_CS"/>
</dbReference>
<keyword evidence="15 21" id="KW-0238">DNA-binding</keyword>
<dbReference type="SMART" id="SM00389">
    <property type="entry name" value="HOX"/>
    <property type="match status" value="1"/>
</dbReference>
<dbReference type="Gene3D" id="1.10.10.60">
    <property type="entry name" value="Homeodomain-like"/>
    <property type="match status" value="1"/>
</dbReference>
<keyword evidence="7" id="KW-0963">Cytoplasm</keyword>
<dbReference type="AlphaFoldDB" id="A0A5C6NT50"/>
<name>A0A5C6NT50_9TELE</name>
<organism evidence="30 31">
    <name type="scientific">Takifugu flavidus</name>
    <name type="common">sansaifugu</name>
    <dbReference type="NCBI Taxonomy" id="433684"/>
    <lineage>
        <taxon>Eukaryota</taxon>
        <taxon>Metazoa</taxon>
        <taxon>Chordata</taxon>
        <taxon>Craniata</taxon>
        <taxon>Vertebrata</taxon>
        <taxon>Euteleostomi</taxon>
        <taxon>Actinopterygii</taxon>
        <taxon>Neopterygii</taxon>
        <taxon>Teleostei</taxon>
        <taxon>Neoteleostei</taxon>
        <taxon>Acanthomorphata</taxon>
        <taxon>Eupercaria</taxon>
        <taxon>Tetraodontiformes</taxon>
        <taxon>Tetradontoidea</taxon>
        <taxon>Tetraodontidae</taxon>
        <taxon>Takifugu</taxon>
    </lineage>
</organism>
<comment type="subcellular location">
    <subcellularLocation>
        <location evidence="3">Cell membrane</location>
        <topology evidence="3">Peripheral membrane protein</topology>
    </subcellularLocation>
    <subcellularLocation>
        <location evidence="5">Cell projection</location>
    </subcellularLocation>
    <subcellularLocation>
        <location evidence="4">Cytoplasm</location>
        <location evidence="4">Cytoskeleton</location>
    </subcellularLocation>
    <subcellularLocation>
        <location evidence="21 23">Nucleus</location>
    </subcellularLocation>
    <subcellularLocation>
        <location evidence="2">Recycling endosome</location>
    </subcellularLocation>
</comment>
<evidence type="ECO:0000256" key="13">
    <source>
        <dbReference type="ARBA" id="ARBA00023038"/>
    </source>
</evidence>
<evidence type="ECO:0000256" key="20">
    <source>
        <dbReference type="ARBA" id="ARBA00023273"/>
    </source>
</evidence>
<proteinExistence type="predicted"/>
<dbReference type="GO" id="GO:0003677">
    <property type="term" value="F:DNA binding"/>
    <property type="evidence" value="ECO:0007669"/>
    <property type="project" value="UniProtKB-UniRule"/>
</dbReference>
<accession>A0A5C6NT50</accession>
<evidence type="ECO:0000256" key="17">
    <source>
        <dbReference type="ARBA" id="ARBA00023155"/>
    </source>
</evidence>
<dbReference type="SUPFAM" id="SSF47576">
    <property type="entry name" value="Calponin-homology domain, CH-domain"/>
    <property type="match status" value="1"/>
</dbReference>
<dbReference type="Pfam" id="PF00307">
    <property type="entry name" value="CH"/>
    <property type="match status" value="1"/>
</dbReference>
<dbReference type="SMART" id="SM01203">
    <property type="entry name" value="DUF3585"/>
    <property type="match status" value="1"/>
</dbReference>
<feature type="region of interest" description="Disordered" evidence="25">
    <location>
        <begin position="397"/>
        <end position="430"/>
    </location>
</feature>
<evidence type="ECO:0000256" key="19">
    <source>
        <dbReference type="ARBA" id="ARBA00023242"/>
    </source>
</evidence>
<dbReference type="Pfam" id="PF12130">
    <property type="entry name" value="bMERB_dom"/>
    <property type="match status" value="1"/>
</dbReference>
<dbReference type="GO" id="GO:0046872">
    <property type="term" value="F:metal ion binding"/>
    <property type="evidence" value="ECO:0007669"/>
    <property type="project" value="UniProtKB-KW"/>
</dbReference>
<feature type="compositionally biased region" description="Polar residues" evidence="25">
    <location>
        <begin position="421"/>
        <end position="430"/>
    </location>
</feature>
<evidence type="ECO:0000259" key="27">
    <source>
        <dbReference type="PROSITE" id="PS50023"/>
    </source>
</evidence>
<keyword evidence="20" id="KW-0966">Cell projection</keyword>
<feature type="region of interest" description="Disordered" evidence="25">
    <location>
        <begin position="145"/>
        <end position="209"/>
    </location>
</feature>
<dbReference type="SMART" id="SM00033">
    <property type="entry name" value="CH"/>
    <property type="match status" value="1"/>
</dbReference>
<feature type="domain" description="Calponin-homology (CH)" evidence="26">
    <location>
        <begin position="253"/>
        <end position="359"/>
    </location>
</feature>
<comment type="function">
    <text evidence="1">Sequence-specific transcription factor which is part of a developmental regulatory system that provides cells with specific positional identities on the anterior-posterior axis.</text>
</comment>
<dbReference type="InterPro" id="IPR036872">
    <property type="entry name" value="CH_dom_sf"/>
</dbReference>
<evidence type="ECO:0000256" key="12">
    <source>
        <dbReference type="ARBA" id="ARBA00022833"/>
    </source>
</evidence>
<feature type="compositionally biased region" description="Polar residues" evidence="25">
    <location>
        <begin position="147"/>
        <end position="157"/>
    </location>
</feature>
<dbReference type="SUPFAM" id="SSF46689">
    <property type="entry name" value="Homeodomain-like"/>
    <property type="match status" value="1"/>
</dbReference>
<dbReference type="InterPro" id="IPR001715">
    <property type="entry name" value="CH_dom"/>
</dbReference>
<evidence type="ECO:0000256" key="25">
    <source>
        <dbReference type="SAM" id="MobiDB-lite"/>
    </source>
</evidence>
<feature type="compositionally biased region" description="Polar residues" evidence="25">
    <location>
        <begin position="594"/>
        <end position="605"/>
    </location>
</feature>
<evidence type="ECO:0000256" key="2">
    <source>
        <dbReference type="ARBA" id="ARBA00004172"/>
    </source>
</evidence>
<dbReference type="InterPro" id="IPR050540">
    <property type="entry name" value="F-actin_Monoox_Mical"/>
</dbReference>
<protein>
    <submittedName>
        <fullName evidence="30">MICAL-like protein 2</fullName>
    </submittedName>
</protein>
<evidence type="ECO:0000256" key="6">
    <source>
        <dbReference type="ARBA" id="ARBA00022475"/>
    </source>
</evidence>
<keyword evidence="11" id="KW-0967">Endosome</keyword>
<feature type="domain" description="LIM zinc-binding" evidence="27">
    <location>
        <begin position="432"/>
        <end position="494"/>
    </location>
</feature>
<keyword evidence="17 21" id="KW-0371">Homeobox</keyword>
<keyword evidence="19 21" id="KW-0539">Nucleus</keyword>
<evidence type="ECO:0000256" key="8">
    <source>
        <dbReference type="ARBA" id="ARBA00022553"/>
    </source>
</evidence>
<evidence type="ECO:0000259" key="26">
    <source>
        <dbReference type="PROSITE" id="PS50021"/>
    </source>
</evidence>
<dbReference type="PROSITE" id="PS51848">
    <property type="entry name" value="BMERB"/>
    <property type="match status" value="1"/>
</dbReference>
<evidence type="ECO:0000313" key="31">
    <source>
        <dbReference type="Proteomes" id="UP000324091"/>
    </source>
</evidence>
<feature type="compositionally biased region" description="Basic and acidic residues" evidence="25">
    <location>
        <begin position="556"/>
        <end position="569"/>
    </location>
</feature>
<keyword evidence="14 24" id="KW-0175">Coiled coil</keyword>